<proteinExistence type="predicted"/>
<dbReference type="AlphaFoldDB" id="A0A6A6HH94"/>
<reference evidence="2" key="1">
    <citation type="journal article" date="2020" name="Stud. Mycol.">
        <title>101 Dothideomycetes genomes: a test case for predicting lifestyles and emergence of pathogens.</title>
        <authorList>
            <person name="Haridas S."/>
            <person name="Albert R."/>
            <person name="Binder M."/>
            <person name="Bloem J."/>
            <person name="Labutti K."/>
            <person name="Salamov A."/>
            <person name="Andreopoulos B."/>
            <person name="Baker S."/>
            <person name="Barry K."/>
            <person name="Bills G."/>
            <person name="Bluhm B."/>
            <person name="Cannon C."/>
            <person name="Castanera R."/>
            <person name="Culley D."/>
            <person name="Daum C."/>
            <person name="Ezra D."/>
            <person name="Gonzalez J."/>
            <person name="Henrissat B."/>
            <person name="Kuo A."/>
            <person name="Liang C."/>
            <person name="Lipzen A."/>
            <person name="Lutzoni F."/>
            <person name="Magnuson J."/>
            <person name="Mondo S."/>
            <person name="Nolan M."/>
            <person name="Ohm R."/>
            <person name="Pangilinan J."/>
            <person name="Park H.-J."/>
            <person name="Ramirez L."/>
            <person name="Alfaro M."/>
            <person name="Sun H."/>
            <person name="Tritt A."/>
            <person name="Yoshinaga Y."/>
            <person name="Zwiers L.-H."/>
            <person name="Turgeon B."/>
            <person name="Goodwin S."/>
            <person name="Spatafora J."/>
            <person name="Crous P."/>
            <person name="Grigoriev I."/>
        </authorList>
    </citation>
    <scope>NUCLEOTIDE SEQUENCE</scope>
    <source>
        <strain evidence="2">Tuck. ex Michener</strain>
    </source>
</reference>
<protein>
    <submittedName>
        <fullName evidence="2">Uncharacterized protein</fullName>
    </submittedName>
</protein>
<dbReference type="Proteomes" id="UP000800092">
    <property type="component" value="Unassembled WGS sequence"/>
</dbReference>
<gene>
    <name evidence="2" type="ORF">EV356DRAFT_496083</name>
</gene>
<organism evidence="2 3">
    <name type="scientific">Viridothelium virens</name>
    <name type="common">Speckled blister lichen</name>
    <name type="synonym">Trypethelium virens</name>
    <dbReference type="NCBI Taxonomy" id="1048519"/>
    <lineage>
        <taxon>Eukaryota</taxon>
        <taxon>Fungi</taxon>
        <taxon>Dikarya</taxon>
        <taxon>Ascomycota</taxon>
        <taxon>Pezizomycotina</taxon>
        <taxon>Dothideomycetes</taxon>
        <taxon>Dothideomycetes incertae sedis</taxon>
        <taxon>Trypetheliales</taxon>
        <taxon>Trypetheliaceae</taxon>
        <taxon>Viridothelium</taxon>
    </lineage>
</organism>
<accession>A0A6A6HH94</accession>
<name>A0A6A6HH94_VIRVR</name>
<evidence type="ECO:0000313" key="2">
    <source>
        <dbReference type="EMBL" id="KAF2237321.1"/>
    </source>
</evidence>
<evidence type="ECO:0000313" key="3">
    <source>
        <dbReference type="Proteomes" id="UP000800092"/>
    </source>
</evidence>
<dbReference type="EMBL" id="ML991780">
    <property type="protein sequence ID" value="KAF2237321.1"/>
    <property type="molecule type" value="Genomic_DNA"/>
</dbReference>
<evidence type="ECO:0000256" key="1">
    <source>
        <dbReference type="SAM" id="MobiDB-lite"/>
    </source>
</evidence>
<keyword evidence="3" id="KW-1185">Reference proteome</keyword>
<feature type="region of interest" description="Disordered" evidence="1">
    <location>
        <begin position="45"/>
        <end position="68"/>
    </location>
</feature>
<sequence length="68" mass="7894">MENQWRSLPASIPTHATHQFLFDIYILERAFGRLQYLICTFSPQEQSVSGRDALPQTSDQRASTWTSY</sequence>